<sequence length="268" mass="29242">MDRRRPPHVVARIAIVFTAATLIWLAVFALSDALWGRGYDRGRHVASAFAISALVVPMVLLAYRRLDRVPWEKLRKARSRTASRLFGLGAAGYLIPAAVAVTACVLLGWLTIEPRGSVPVTILSALALIGLVFLYEALPEELVFRGYLYRTLVSVMPAWVAVFAQAALFTLFGVIIGAAGSVDRVVLFFGFAVVQGFIRQVTGSLWAPIGFHVAFQACEQLVGDAWNRFVVDDLALLQQFALGLIPLATAVGVIQLLQRRRTPVAADR</sequence>
<feature type="transmembrane region" description="Helical" evidence="1">
    <location>
        <begin position="158"/>
        <end position="179"/>
    </location>
</feature>
<keyword evidence="4" id="KW-1185">Reference proteome</keyword>
<comment type="caution">
    <text evidence="3">The sequence shown here is derived from an EMBL/GenBank/DDBJ whole genome shotgun (WGS) entry which is preliminary data.</text>
</comment>
<keyword evidence="3" id="KW-0378">Hydrolase</keyword>
<dbReference type="RefSeq" id="WP_203383134.1">
    <property type="nucleotide sequence ID" value="NZ_JAENHP010000028.1"/>
</dbReference>
<accession>A0ABS2ASK3</accession>
<feature type="domain" description="CAAX prenyl protease 2/Lysostaphin resistance protein A-like" evidence="2">
    <location>
        <begin position="125"/>
        <end position="217"/>
    </location>
</feature>
<dbReference type="Pfam" id="PF02517">
    <property type="entry name" value="Rce1-like"/>
    <property type="match status" value="1"/>
</dbReference>
<keyword evidence="1" id="KW-0472">Membrane</keyword>
<feature type="transmembrane region" description="Helical" evidence="1">
    <location>
        <begin position="45"/>
        <end position="64"/>
    </location>
</feature>
<evidence type="ECO:0000259" key="2">
    <source>
        <dbReference type="Pfam" id="PF02517"/>
    </source>
</evidence>
<keyword evidence="3" id="KW-0482">Metalloprotease</keyword>
<keyword evidence="1" id="KW-1133">Transmembrane helix</keyword>
<dbReference type="GO" id="GO:0008237">
    <property type="term" value="F:metallopeptidase activity"/>
    <property type="evidence" value="ECO:0007669"/>
    <property type="project" value="UniProtKB-KW"/>
</dbReference>
<feature type="transmembrane region" description="Helical" evidence="1">
    <location>
        <begin position="9"/>
        <end position="30"/>
    </location>
</feature>
<reference evidence="3 4" key="1">
    <citation type="submission" date="2021-01" db="EMBL/GenBank/DDBJ databases">
        <title>Actinoplanes sp. nov. LDG1-06 isolated from lichen.</title>
        <authorList>
            <person name="Saeng-In P."/>
            <person name="Phongsopitanun W."/>
            <person name="Kanchanasin P."/>
            <person name="Yuki M."/>
            <person name="Kudo T."/>
            <person name="Ohkuma M."/>
            <person name="Tanasupawat S."/>
        </authorList>
    </citation>
    <scope>NUCLEOTIDE SEQUENCE [LARGE SCALE GENOMIC DNA]</scope>
    <source>
        <strain evidence="3 4">LDG1-06</strain>
    </source>
</reference>
<feature type="transmembrane region" description="Helical" evidence="1">
    <location>
        <begin position="236"/>
        <end position="257"/>
    </location>
</feature>
<keyword evidence="3" id="KW-0645">Protease</keyword>
<keyword evidence="1" id="KW-0812">Transmembrane</keyword>
<protein>
    <submittedName>
        <fullName evidence="3">CPBP family intramembrane metalloprotease</fullName>
    </submittedName>
</protein>
<evidence type="ECO:0000313" key="3">
    <source>
        <dbReference type="EMBL" id="MBM2622786.1"/>
    </source>
</evidence>
<organism evidence="3 4">
    <name type="scientific">Paractinoplanes ovalisporus</name>
    <dbReference type="NCBI Taxonomy" id="2810368"/>
    <lineage>
        <taxon>Bacteria</taxon>
        <taxon>Bacillati</taxon>
        <taxon>Actinomycetota</taxon>
        <taxon>Actinomycetes</taxon>
        <taxon>Micromonosporales</taxon>
        <taxon>Micromonosporaceae</taxon>
        <taxon>Paractinoplanes</taxon>
    </lineage>
</organism>
<dbReference type="PANTHER" id="PTHR39430:SF1">
    <property type="entry name" value="PROTEASE"/>
    <property type="match status" value="1"/>
</dbReference>
<gene>
    <name evidence="3" type="ORF">JIG36_45530</name>
</gene>
<evidence type="ECO:0000313" key="4">
    <source>
        <dbReference type="Proteomes" id="UP000632138"/>
    </source>
</evidence>
<proteinExistence type="predicted"/>
<feature type="transmembrane region" description="Helical" evidence="1">
    <location>
        <begin position="85"/>
        <end position="112"/>
    </location>
</feature>
<dbReference type="InterPro" id="IPR003675">
    <property type="entry name" value="Rce1/LyrA-like_dom"/>
</dbReference>
<dbReference type="PANTHER" id="PTHR39430">
    <property type="entry name" value="MEMBRANE-ASSOCIATED PROTEASE-RELATED"/>
    <property type="match status" value="1"/>
</dbReference>
<dbReference type="Proteomes" id="UP000632138">
    <property type="component" value="Unassembled WGS sequence"/>
</dbReference>
<feature type="transmembrane region" description="Helical" evidence="1">
    <location>
        <begin position="118"/>
        <end position="138"/>
    </location>
</feature>
<dbReference type="EMBL" id="JAENHP010000028">
    <property type="protein sequence ID" value="MBM2622786.1"/>
    <property type="molecule type" value="Genomic_DNA"/>
</dbReference>
<evidence type="ECO:0000256" key="1">
    <source>
        <dbReference type="SAM" id="Phobius"/>
    </source>
</evidence>
<name>A0ABS2ASK3_9ACTN</name>